<evidence type="ECO:0000313" key="1">
    <source>
        <dbReference type="EMBL" id="RXN30316.1"/>
    </source>
</evidence>
<dbReference type="CDD" id="cd23385">
    <property type="entry name" value="beta-trefoil_Ricin_MRC-like"/>
    <property type="match status" value="1"/>
</dbReference>
<dbReference type="InterPro" id="IPR052678">
    <property type="entry name" value="OST-beta_subunit"/>
</dbReference>
<dbReference type="InterPro" id="IPR029387">
    <property type="entry name" value="OSTbeta"/>
</dbReference>
<dbReference type="Pfam" id="PF24562">
    <property type="entry name" value="CysR_MRC2_N"/>
    <property type="match status" value="1"/>
</dbReference>
<dbReference type="InterPro" id="IPR000772">
    <property type="entry name" value="Ricin_B_lectin"/>
</dbReference>
<dbReference type="PROSITE" id="PS50231">
    <property type="entry name" value="RICIN_B_LECTIN"/>
    <property type="match status" value="1"/>
</dbReference>
<gene>
    <name evidence="1" type="ORF">ROHU_017812</name>
</gene>
<dbReference type="PANTHER" id="PTHR36129:SF3">
    <property type="match status" value="1"/>
</dbReference>
<dbReference type="EMBL" id="QBIY01011588">
    <property type="protein sequence ID" value="RXN30316.1"/>
    <property type="molecule type" value="Genomic_DNA"/>
</dbReference>
<reference evidence="1 2" key="1">
    <citation type="submission" date="2018-03" db="EMBL/GenBank/DDBJ databases">
        <title>Draft genome sequence of Rohu Carp (Labeo rohita).</title>
        <authorList>
            <person name="Das P."/>
            <person name="Kushwaha B."/>
            <person name="Joshi C.G."/>
            <person name="Kumar D."/>
            <person name="Nagpure N.S."/>
            <person name="Sahoo L."/>
            <person name="Das S.P."/>
            <person name="Bit A."/>
            <person name="Patnaik S."/>
            <person name="Meher P.K."/>
            <person name="Jayasankar P."/>
            <person name="Koringa P.G."/>
            <person name="Patel N.V."/>
            <person name="Hinsu A.T."/>
            <person name="Kumar R."/>
            <person name="Pandey M."/>
            <person name="Agarwal S."/>
            <person name="Srivastava S."/>
            <person name="Singh M."/>
            <person name="Iquebal M.A."/>
            <person name="Jaiswal S."/>
            <person name="Angadi U.B."/>
            <person name="Kumar N."/>
            <person name="Raza M."/>
            <person name="Shah T.M."/>
            <person name="Rai A."/>
            <person name="Jena J.K."/>
        </authorList>
    </citation>
    <scope>NUCLEOTIDE SEQUENCE [LARGE SCALE GENOMIC DNA]</scope>
    <source>
        <strain evidence="1">DASCIFA01</strain>
        <tissue evidence="1">Testis</tissue>
    </source>
</reference>
<accession>A0A498NEI1</accession>
<proteinExistence type="predicted"/>
<organism evidence="1 2">
    <name type="scientific">Labeo rohita</name>
    <name type="common">Indian major carp</name>
    <name type="synonym">Cyprinus rohita</name>
    <dbReference type="NCBI Taxonomy" id="84645"/>
    <lineage>
        <taxon>Eukaryota</taxon>
        <taxon>Metazoa</taxon>
        <taxon>Chordata</taxon>
        <taxon>Craniata</taxon>
        <taxon>Vertebrata</taxon>
        <taxon>Euteleostomi</taxon>
        <taxon>Actinopterygii</taxon>
        <taxon>Neopterygii</taxon>
        <taxon>Teleostei</taxon>
        <taxon>Ostariophysi</taxon>
        <taxon>Cypriniformes</taxon>
        <taxon>Cyprinidae</taxon>
        <taxon>Labeoninae</taxon>
        <taxon>Labeonini</taxon>
        <taxon>Labeo</taxon>
    </lineage>
</organism>
<dbReference type="Gene3D" id="2.80.10.50">
    <property type="match status" value="1"/>
</dbReference>
<evidence type="ECO:0000313" key="2">
    <source>
        <dbReference type="Proteomes" id="UP000290572"/>
    </source>
</evidence>
<protein>
    <submittedName>
        <fullName evidence="1">Uncharacterized protein</fullName>
    </submittedName>
</protein>
<dbReference type="Pfam" id="PF15048">
    <property type="entry name" value="OSTbeta"/>
    <property type="match status" value="1"/>
</dbReference>
<dbReference type="PANTHER" id="PTHR36129">
    <property type="entry name" value="ORGANIC SOLUTE TRANSPORTER SUBUNIT BETA-RELATED"/>
    <property type="match status" value="1"/>
</dbReference>
<keyword evidence="2" id="KW-1185">Reference proteome</keyword>
<dbReference type="Proteomes" id="UP000290572">
    <property type="component" value="Unassembled WGS sequence"/>
</dbReference>
<dbReference type="InterPro" id="IPR035992">
    <property type="entry name" value="Ricin_B-like_lectins"/>
</dbReference>
<dbReference type="GO" id="GO:0046982">
    <property type="term" value="F:protein heterodimerization activity"/>
    <property type="evidence" value="ECO:0007669"/>
    <property type="project" value="InterPro"/>
</dbReference>
<dbReference type="GO" id="GO:0005886">
    <property type="term" value="C:plasma membrane"/>
    <property type="evidence" value="ECO:0007669"/>
    <property type="project" value="InterPro"/>
</dbReference>
<comment type="caution">
    <text evidence="1">The sequence shown here is derived from an EMBL/GenBank/DDBJ whole genome shotgun (WGS) entry which is preliminary data.</text>
</comment>
<dbReference type="STRING" id="84645.A0A498NEI1"/>
<name>A0A498NEI1_LABRO</name>
<dbReference type="GO" id="GO:0015721">
    <property type="term" value="P:bile acid and bile salt transport"/>
    <property type="evidence" value="ECO:0007669"/>
    <property type="project" value="InterPro"/>
</dbReference>
<dbReference type="GO" id="GO:0022857">
    <property type="term" value="F:transmembrane transporter activity"/>
    <property type="evidence" value="ECO:0007669"/>
    <property type="project" value="InterPro"/>
</dbReference>
<sequence length="309" mass="35118">MKEGLCLEDSSEGVVELRTCSLDSVLQQWKWTDYWFLVNAGTQRCLSAVHTDPVQTITCDSGEHIKWQCKAQQLISLQNSLALSTERGNVKLNTGEHDTWKSLDAGDICQNKQRSRRDSDLETDEFDFEEGPPAPRMTEAQMKFLQWYYRTENPTPWKFGMLAFAFLGLLIGAVLCVMGVMANRNRKKIAKYKVASKVTDMKSEMEELQVIITDKVTEVKEEKTHFTPSEHITTYNSHKDWEEPSFDSKTSEGPKPGEIMVTWRDGNVSTLYPEPAEEEQGEKDVYKTDGETMSQNCPQAIASSDTIAF</sequence>
<dbReference type="AlphaFoldDB" id="A0A498NEI1"/>
<dbReference type="SUPFAM" id="SSF50370">
    <property type="entry name" value="Ricin B-like lectins"/>
    <property type="match status" value="1"/>
</dbReference>